<reference evidence="2" key="1">
    <citation type="submission" date="2023-01" db="EMBL/GenBank/DDBJ databases">
        <title>Whole-genome sequence of Pseudomonas putida NBRC 14671.</title>
        <authorList>
            <person name="Morohoshi T."/>
            <person name="Someya N."/>
        </authorList>
    </citation>
    <scope>NUCLEOTIDE SEQUENCE</scope>
    <source>
        <strain evidence="2">NBRC 14671</strain>
    </source>
</reference>
<accession>A0AA37VMG6</accession>
<organism evidence="2 3">
    <name type="scientific">Pseudomonas putida</name>
    <name type="common">Arthrobacter siderocapsulatus</name>
    <dbReference type="NCBI Taxonomy" id="303"/>
    <lineage>
        <taxon>Bacteria</taxon>
        <taxon>Pseudomonadati</taxon>
        <taxon>Pseudomonadota</taxon>
        <taxon>Gammaproteobacteria</taxon>
        <taxon>Pseudomonadales</taxon>
        <taxon>Pseudomonadaceae</taxon>
        <taxon>Pseudomonas</taxon>
    </lineage>
</organism>
<feature type="coiled-coil region" evidence="1">
    <location>
        <begin position="41"/>
        <end position="68"/>
    </location>
</feature>
<protein>
    <submittedName>
        <fullName evidence="2">Uncharacterized protein</fullName>
    </submittedName>
</protein>
<dbReference type="EMBL" id="BSKJ01000003">
    <property type="protein sequence ID" value="GLO34681.1"/>
    <property type="molecule type" value="Genomic_DNA"/>
</dbReference>
<dbReference type="AlphaFoldDB" id="A0AA37VMG6"/>
<comment type="caution">
    <text evidence="2">The sequence shown here is derived from an EMBL/GenBank/DDBJ whole genome shotgun (WGS) entry which is preliminary data.</text>
</comment>
<evidence type="ECO:0000256" key="1">
    <source>
        <dbReference type="SAM" id="Coils"/>
    </source>
</evidence>
<gene>
    <name evidence="2" type="ORF">PPUN14671_15140</name>
</gene>
<name>A0AA37VMG6_PSEPU</name>
<dbReference type="Proteomes" id="UP001161257">
    <property type="component" value="Unassembled WGS sequence"/>
</dbReference>
<evidence type="ECO:0000313" key="2">
    <source>
        <dbReference type="EMBL" id="GLO34681.1"/>
    </source>
</evidence>
<evidence type="ECO:0000313" key="3">
    <source>
        <dbReference type="Proteomes" id="UP001161257"/>
    </source>
</evidence>
<proteinExistence type="predicted"/>
<sequence>MTLKFQLESLEGVEESVAALYVEKDGKFVLGIDGLPQQEGVSGLKAEVDELLGEKRAAEKARKEAEEAAHCRPAGAV</sequence>
<keyword evidence="1" id="KW-0175">Coiled coil</keyword>